<dbReference type="Proteomes" id="UP000178636">
    <property type="component" value="Unassembled WGS sequence"/>
</dbReference>
<dbReference type="AlphaFoldDB" id="A0A1G2DDS2"/>
<keyword evidence="5" id="KW-0328">Glycosyltransferase</keyword>
<dbReference type="Pfam" id="PF00905">
    <property type="entry name" value="Transpeptidase"/>
    <property type="match status" value="1"/>
</dbReference>
<feature type="domain" description="Glycosyl transferase family 51" evidence="18">
    <location>
        <begin position="105"/>
        <end position="289"/>
    </location>
</feature>
<dbReference type="InterPro" id="IPR050396">
    <property type="entry name" value="Glycosyltr_51/Transpeptidase"/>
</dbReference>
<dbReference type="GO" id="GO:0008658">
    <property type="term" value="F:penicillin binding"/>
    <property type="evidence" value="ECO:0007669"/>
    <property type="project" value="InterPro"/>
</dbReference>
<dbReference type="PANTHER" id="PTHR32282:SF11">
    <property type="entry name" value="PENICILLIN-BINDING PROTEIN 1B"/>
    <property type="match status" value="1"/>
</dbReference>
<dbReference type="Gene3D" id="1.10.3810.10">
    <property type="entry name" value="Biosynthetic peptidoglycan transglycosylase-like"/>
    <property type="match status" value="1"/>
</dbReference>
<protein>
    <recommendedName>
        <fullName evidence="13">peptidoglycan glycosyltransferase</fullName>
        <ecNumber evidence="13">2.4.99.28</ecNumber>
    </recommendedName>
</protein>
<dbReference type="SUPFAM" id="SSF56601">
    <property type="entry name" value="beta-lactamase/transpeptidase-like"/>
    <property type="match status" value="1"/>
</dbReference>
<evidence type="ECO:0000256" key="5">
    <source>
        <dbReference type="ARBA" id="ARBA00022676"/>
    </source>
</evidence>
<keyword evidence="9" id="KW-0573">Peptidoglycan synthesis</keyword>
<dbReference type="SUPFAM" id="SSF53955">
    <property type="entry name" value="Lysozyme-like"/>
    <property type="match status" value="1"/>
</dbReference>
<keyword evidence="16" id="KW-0812">Transmembrane</keyword>
<evidence type="ECO:0000256" key="12">
    <source>
        <dbReference type="ARBA" id="ARBA00023316"/>
    </source>
</evidence>
<evidence type="ECO:0000256" key="9">
    <source>
        <dbReference type="ARBA" id="ARBA00022984"/>
    </source>
</evidence>
<evidence type="ECO:0000256" key="3">
    <source>
        <dbReference type="ARBA" id="ARBA00022645"/>
    </source>
</evidence>
<keyword evidence="16" id="KW-1133">Transmembrane helix</keyword>
<evidence type="ECO:0000256" key="2">
    <source>
        <dbReference type="ARBA" id="ARBA00022475"/>
    </source>
</evidence>
<feature type="transmembrane region" description="Helical" evidence="16">
    <location>
        <begin position="21"/>
        <end position="38"/>
    </location>
</feature>
<organism evidence="19 20">
    <name type="scientific">Candidatus Lloydbacteria bacterium RIFCSPHIGHO2_02_FULL_54_17</name>
    <dbReference type="NCBI Taxonomy" id="1798664"/>
    <lineage>
        <taxon>Bacteria</taxon>
        <taxon>Candidatus Lloydiibacteriota</taxon>
    </lineage>
</organism>
<dbReference type="InterPro" id="IPR023346">
    <property type="entry name" value="Lysozyme-like_dom_sf"/>
</dbReference>
<keyword evidence="6" id="KW-0808">Transferase</keyword>
<dbReference type="GO" id="GO:0004180">
    <property type="term" value="F:carboxypeptidase activity"/>
    <property type="evidence" value="ECO:0007669"/>
    <property type="project" value="UniProtKB-KW"/>
</dbReference>
<evidence type="ECO:0000313" key="19">
    <source>
        <dbReference type="EMBL" id="OGZ10928.1"/>
    </source>
</evidence>
<dbReference type="GO" id="GO:0030288">
    <property type="term" value="C:outer membrane-bounded periplasmic space"/>
    <property type="evidence" value="ECO:0007669"/>
    <property type="project" value="TreeGrafter"/>
</dbReference>
<keyword evidence="7" id="KW-0378">Hydrolase</keyword>
<evidence type="ECO:0000256" key="1">
    <source>
        <dbReference type="ARBA" id="ARBA00004236"/>
    </source>
</evidence>
<comment type="caution">
    <text evidence="19">The sequence shown here is derived from an EMBL/GenBank/DDBJ whole genome shotgun (WGS) entry which is preliminary data.</text>
</comment>
<name>A0A1G2DDS2_9BACT</name>
<feature type="compositionally biased region" description="Basic and acidic residues" evidence="15">
    <location>
        <begin position="846"/>
        <end position="856"/>
    </location>
</feature>
<dbReference type="GO" id="GO:0071555">
    <property type="term" value="P:cell wall organization"/>
    <property type="evidence" value="ECO:0007669"/>
    <property type="project" value="UniProtKB-KW"/>
</dbReference>
<keyword evidence="4" id="KW-0645">Protease</keyword>
<evidence type="ECO:0000256" key="10">
    <source>
        <dbReference type="ARBA" id="ARBA00023136"/>
    </source>
</evidence>
<dbReference type="EMBL" id="MHLO01000043">
    <property type="protein sequence ID" value="OGZ10928.1"/>
    <property type="molecule type" value="Genomic_DNA"/>
</dbReference>
<evidence type="ECO:0000259" key="18">
    <source>
        <dbReference type="Pfam" id="PF00912"/>
    </source>
</evidence>
<keyword evidence="12" id="KW-0961">Cell wall biogenesis/degradation</keyword>
<keyword evidence="11" id="KW-0511">Multifunctional enzyme</keyword>
<gene>
    <name evidence="19" type="ORF">A3C93_02670</name>
</gene>
<evidence type="ECO:0000259" key="17">
    <source>
        <dbReference type="Pfam" id="PF00905"/>
    </source>
</evidence>
<keyword evidence="2" id="KW-1003">Cell membrane</keyword>
<dbReference type="InterPro" id="IPR036950">
    <property type="entry name" value="PBP_transglycosylase"/>
</dbReference>
<evidence type="ECO:0000256" key="13">
    <source>
        <dbReference type="ARBA" id="ARBA00044770"/>
    </source>
</evidence>
<evidence type="ECO:0000256" key="14">
    <source>
        <dbReference type="ARBA" id="ARBA00049902"/>
    </source>
</evidence>
<feature type="region of interest" description="Disordered" evidence="15">
    <location>
        <begin position="797"/>
        <end position="856"/>
    </location>
</feature>
<feature type="transmembrane region" description="Helical" evidence="16">
    <location>
        <begin position="44"/>
        <end position="64"/>
    </location>
</feature>
<proteinExistence type="predicted"/>
<dbReference type="InterPro" id="IPR001460">
    <property type="entry name" value="PCN-bd_Tpept"/>
</dbReference>
<keyword evidence="3" id="KW-0121">Carboxypeptidase</keyword>
<evidence type="ECO:0000256" key="11">
    <source>
        <dbReference type="ARBA" id="ARBA00023268"/>
    </source>
</evidence>
<dbReference type="GO" id="GO:0008360">
    <property type="term" value="P:regulation of cell shape"/>
    <property type="evidence" value="ECO:0007669"/>
    <property type="project" value="UniProtKB-KW"/>
</dbReference>
<dbReference type="PANTHER" id="PTHR32282">
    <property type="entry name" value="BINDING PROTEIN TRANSPEPTIDASE, PUTATIVE-RELATED"/>
    <property type="match status" value="1"/>
</dbReference>
<feature type="domain" description="Penicillin-binding protein transpeptidase" evidence="17">
    <location>
        <begin position="504"/>
        <end position="771"/>
    </location>
</feature>
<evidence type="ECO:0000256" key="6">
    <source>
        <dbReference type="ARBA" id="ARBA00022679"/>
    </source>
</evidence>
<keyword evidence="8" id="KW-0133">Cell shape</keyword>
<dbReference type="InterPro" id="IPR012338">
    <property type="entry name" value="Beta-lactam/transpept-like"/>
</dbReference>
<evidence type="ECO:0000256" key="4">
    <source>
        <dbReference type="ARBA" id="ARBA00022670"/>
    </source>
</evidence>
<dbReference type="GO" id="GO:0009252">
    <property type="term" value="P:peptidoglycan biosynthetic process"/>
    <property type="evidence" value="ECO:0007669"/>
    <property type="project" value="UniProtKB-KW"/>
</dbReference>
<dbReference type="EC" id="2.4.99.28" evidence="13"/>
<dbReference type="GO" id="GO:0006508">
    <property type="term" value="P:proteolysis"/>
    <property type="evidence" value="ECO:0007669"/>
    <property type="project" value="UniProtKB-KW"/>
</dbReference>
<keyword evidence="10 16" id="KW-0472">Membrane</keyword>
<dbReference type="Gene3D" id="3.40.710.10">
    <property type="entry name" value="DD-peptidase/beta-lactamase superfamily"/>
    <property type="match status" value="1"/>
</dbReference>
<dbReference type="STRING" id="1798664.A3C93_02670"/>
<sequence>MDQGEKAKPSLRESAGKVWSVLRWVLFVPVFKWIWRLFWGSFKVIVFTVFICAALSGIGLWGIYDYDKRTDWLTSALDLPKVTELRIDDVHEQSDVTAEDGRRIACFSSPEHRIKISAPEDIPEIFEHAIIAQEDQRFYEHNGVDVAGIVRAQISNMLSLRVVSGASTLEMQIAKNWLLKDTTKSYSRKIKEAILALKMDREFSKREILLMYVNMPYLERGQYGIEAGSRSYFGKPAKDLKVEEVAFIVSLISKPRLGRERGIDPATNERSDGLSRESVKRARHVLNRMDDLGYFDRRGGEVEYERAQAAISRLKFLAAVSGCSAEVVGPYYTEEIRRRHKDKLALNTGGLQIFLPVDPELSKVAEEALREGLTTYRSRHTLTDERIAELAGKAGVSPEEWKKTQEADRESIRGLAFGVDFAGRVRFMIGGEDFAKSKWNVATQGFRQPGSTFKAFTYAALNETLLEELIASGVSEDDLLKELDKRCVVVDGPVAVSRGRGRAPKWIQNFRTNSQPMYRGQISCRTAIAESRNTAAVRAGQRAGVRHMVEVAGRLGLGTGDRKYEIQPYPTTAIGASDVAPIDMSAYLSFVNGGYKIPRIWEYDICKKDKQKVLRSVLANESPDPLDPSVVTPRECTTSGVLPASYERVLHPVVAEHMKRLLQAPVDESTGTAHSLRTGVVIGADPLKWDPKAPRIKFPFEEAGEIAAKTGTATNDNGDTSDVWFIVLIPGVQGKPETGMVMVFWMGKTTKSSLGPRETGGRNLVPVAAKIMRFLKEKRGLLQPGNKFEPIIPLSDIPTVRTPEGIPGASPSEESEVIDPSNPFVDPEKLKLLPPLDLSPTPPSKIFKEDGPDVPD</sequence>
<evidence type="ECO:0000256" key="7">
    <source>
        <dbReference type="ARBA" id="ARBA00022801"/>
    </source>
</evidence>
<evidence type="ECO:0000256" key="8">
    <source>
        <dbReference type="ARBA" id="ARBA00022960"/>
    </source>
</evidence>
<dbReference type="InterPro" id="IPR001264">
    <property type="entry name" value="Glyco_trans_51"/>
</dbReference>
<reference evidence="19 20" key="1">
    <citation type="journal article" date="2016" name="Nat. Commun.">
        <title>Thousands of microbial genomes shed light on interconnected biogeochemical processes in an aquifer system.</title>
        <authorList>
            <person name="Anantharaman K."/>
            <person name="Brown C.T."/>
            <person name="Hug L.A."/>
            <person name="Sharon I."/>
            <person name="Castelle C.J."/>
            <person name="Probst A.J."/>
            <person name="Thomas B.C."/>
            <person name="Singh A."/>
            <person name="Wilkins M.J."/>
            <person name="Karaoz U."/>
            <person name="Brodie E.L."/>
            <person name="Williams K.H."/>
            <person name="Hubbard S.S."/>
            <person name="Banfield J.F."/>
        </authorList>
    </citation>
    <scope>NUCLEOTIDE SEQUENCE [LARGE SCALE GENOMIC DNA]</scope>
</reference>
<comment type="subcellular location">
    <subcellularLocation>
        <location evidence="1">Cell membrane</location>
    </subcellularLocation>
</comment>
<dbReference type="GO" id="GO:0008955">
    <property type="term" value="F:peptidoglycan glycosyltransferase activity"/>
    <property type="evidence" value="ECO:0007669"/>
    <property type="project" value="UniProtKB-EC"/>
</dbReference>
<comment type="catalytic activity">
    <reaction evidence="14">
        <text>[GlcNAc-(1-&gt;4)-Mur2Ac(oyl-L-Ala-gamma-D-Glu-L-Lys-D-Ala-D-Ala)](n)-di-trans,octa-cis-undecaprenyl diphosphate + beta-D-GlcNAc-(1-&gt;4)-Mur2Ac(oyl-L-Ala-gamma-D-Glu-L-Lys-D-Ala-D-Ala)-di-trans,octa-cis-undecaprenyl diphosphate = [GlcNAc-(1-&gt;4)-Mur2Ac(oyl-L-Ala-gamma-D-Glu-L-Lys-D-Ala-D-Ala)](n+1)-di-trans,octa-cis-undecaprenyl diphosphate + di-trans,octa-cis-undecaprenyl diphosphate + H(+)</text>
        <dbReference type="Rhea" id="RHEA:23708"/>
        <dbReference type="Rhea" id="RHEA-COMP:9602"/>
        <dbReference type="Rhea" id="RHEA-COMP:9603"/>
        <dbReference type="ChEBI" id="CHEBI:15378"/>
        <dbReference type="ChEBI" id="CHEBI:58405"/>
        <dbReference type="ChEBI" id="CHEBI:60033"/>
        <dbReference type="ChEBI" id="CHEBI:78435"/>
        <dbReference type="EC" id="2.4.99.28"/>
    </reaction>
</comment>
<dbReference type="Pfam" id="PF00912">
    <property type="entry name" value="Transgly"/>
    <property type="match status" value="1"/>
</dbReference>
<evidence type="ECO:0000256" key="15">
    <source>
        <dbReference type="SAM" id="MobiDB-lite"/>
    </source>
</evidence>
<evidence type="ECO:0000313" key="20">
    <source>
        <dbReference type="Proteomes" id="UP000178636"/>
    </source>
</evidence>
<evidence type="ECO:0000256" key="16">
    <source>
        <dbReference type="SAM" id="Phobius"/>
    </source>
</evidence>
<accession>A0A1G2DDS2</accession>
<dbReference type="GO" id="GO:0005886">
    <property type="term" value="C:plasma membrane"/>
    <property type="evidence" value="ECO:0007669"/>
    <property type="project" value="UniProtKB-SubCell"/>
</dbReference>